<dbReference type="PANTHER" id="PTHR30538">
    <property type="entry name" value="LYSINE 2,3-AMINOMUTASE-RELATED"/>
    <property type="match status" value="1"/>
</dbReference>
<keyword evidence="7" id="KW-0004">4Fe-4S</keyword>
<evidence type="ECO:0000256" key="8">
    <source>
        <dbReference type="ARBA" id="ARBA00022691"/>
    </source>
</evidence>
<evidence type="ECO:0000256" key="7">
    <source>
        <dbReference type="ARBA" id="ARBA00022485"/>
    </source>
</evidence>
<evidence type="ECO:0000256" key="13">
    <source>
        <dbReference type="ARBA" id="ARBA00023235"/>
    </source>
</evidence>
<dbReference type="Gene3D" id="6.10.140.1170">
    <property type="match status" value="1"/>
</dbReference>
<dbReference type="CDD" id="cd01335">
    <property type="entry name" value="Radical_SAM"/>
    <property type="match status" value="1"/>
</dbReference>
<evidence type="ECO:0000256" key="3">
    <source>
        <dbReference type="ARBA" id="ARBA00001966"/>
    </source>
</evidence>
<organism evidence="17 18">
    <name type="scientific">Candidatus Pullibacteroides excrementavium</name>
    <dbReference type="NCBI Taxonomy" id="2840905"/>
    <lineage>
        <taxon>Bacteria</taxon>
        <taxon>Pseudomonadati</taxon>
        <taxon>Bacteroidota</taxon>
        <taxon>Bacteroidia</taxon>
        <taxon>Bacteroidales</taxon>
        <taxon>Candidatus Pullibacteroides</taxon>
    </lineage>
</organism>
<dbReference type="Pfam" id="PF12544">
    <property type="entry name" value="LAM_C"/>
    <property type="match status" value="1"/>
</dbReference>
<dbReference type="PANTHER" id="PTHR30538:SF1">
    <property type="entry name" value="L-LYSINE 2,3-AMINOMUTASE"/>
    <property type="match status" value="1"/>
</dbReference>
<dbReference type="GO" id="GO:0051539">
    <property type="term" value="F:4 iron, 4 sulfur cluster binding"/>
    <property type="evidence" value="ECO:0007669"/>
    <property type="project" value="UniProtKB-KW"/>
</dbReference>
<evidence type="ECO:0000313" key="18">
    <source>
        <dbReference type="Proteomes" id="UP000823612"/>
    </source>
</evidence>
<comment type="cofactor">
    <cofactor evidence="2 14">
        <name>pyridoxal 5'-phosphate</name>
        <dbReference type="ChEBI" id="CHEBI:597326"/>
    </cofactor>
</comment>
<dbReference type="InterPro" id="IPR013785">
    <property type="entry name" value="Aldolase_TIM"/>
</dbReference>
<keyword evidence="8" id="KW-0949">S-adenosyl-L-methionine</keyword>
<dbReference type="SFLD" id="SFLDS00029">
    <property type="entry name" value="Radical_SAM"/>
    <property type="match status" value="1"/>
</dbReference>
<dbReference type="GO" id="GO:0046872">
    <property type="term" value="F:metal ion binding"/>
    <property type="evidence" value="ECO:0007669"/>
    <property type="project" value="UniProtKB-KW"/>
</dbReference>
<feature type="compositionally biased region" description="Basic residues" evidence="15">
    <location>
        <begin position="530"/>
        <end position="539"/>
    </location>
</feature>
<accession>A0A9D9DVQ7</accession>
<feature type="domain" description="Radical SAM core" evidence="16">
    <location>
        <begin position="111"/>
        <end position="323"/>
    </location>
</feature>
<evidence type="ECO:0000256" key="14">
    <source>
        <dbReference type="PIRSR" id="PIRSR603739-50"/>
    </source>
</evidence>
<comment type="similarity">
    <text evidence="4">Belongs to the radical SAM superfamily. KamA family.</text>
</comment>
<evidence type="ECO:0000259" key="16">
    <source>
        <dbReference type="PROSITE" id="PS51918"/>
    </source>
</evidence>
<keyword evidence="10 14" id="KW-0663">Pyridoxal phosphate</keyword>
<evidence type="ECO:0000313" key="17">
    <source>
        <dbReference type="EMBL" id="MBO8433306.1"/>
    </source>
</evidence>
<keyword evidence="9" id="KW-0479">Metal-binding</keyword>
<feature type="compositionally biased region" description="Basic residues" evidence="15">
    <location>
        <begin position="513"/>
        <end position="522"/>
    </location>
</feature>
<dbReference type="InterPro" id="IPR025895">
    <property type="entry name" value="LAM_C_dom"/>
</dbReference>
<dbReference type="Gene3D" id="3.20.20.70">
    <property type="entry name" value="Aldolase class I"/>
    <property type="match status" value="1"/>
</dbReference>
<keyword evidence="12" id="KW-0411">Iron-sulfur</keyword>
<reference evidence="17" key="2">
    <citation type="journal article" date="2021" name="PeerJ">
        <title>Extensive microbial diversity within the chicken gut microbiome revealed by metagenomics and culture.</title>
        <authorList>
            <person name="Gilroy R."/>
            <person name="Ravi A."/>
            <person name="Getino M."/>
            <person name="Pursley I."/>
            <person name="Horton D.L."/>
            <person name="Alikhan N.F."/>
            <person name="Baker D."/>
            <person name="Gharbi K."/>
            <person name="Hall N."/>
            <person name="Watson M."/>
            <person name="Adriaenssens E.M."/>
            <person name="Foster-Nyarko E."/>
            <person name="Jarju S."/>
            <person name="Secka A."/>
            <person name="Antonio M."/>
            <person name="Oren A."/>
            <person name="Chaudhuri R.R."/>
            <person name="La Ragione R."/>
            <person name="Hildebrand F."/>
            <person name="Pallen M.J."/>
        </authorList>
    </citation>
    <scope>NUCLEOTIDE SEQUENCE</scope>
    <source>
        <strain evidence="17">2889</strain>
    </source>
</reference>
<reference evidence="17" key="1">
    <citation type="submission" date="2020-10" db="EMBL/GenBank/DDBJ databases">
        <authorList>
            <person name="Gilroy R."/>
        </authorList>
    </citation>
    <scope>NUCLEOTIDE SEQUENCE</scope>
    <source>
        <strain evidence="17">2889</strain>
    </source>
</reference>
<evidence type="ECO:0000256" key="5">
    <source>
        <dbReference type="ARBA" id="ARBA00012144"/>
    </source>
</evidence>
<dbReference type="FunFam" id="3.20.20.70:FF:000095">
    <property type="entry name" value="Lysine 2,3-aminomutase"/>
    <property type="match status" value="1"/>
</dbReference>
<evidence type="ECO:0000256" key="9">
    <source>
        <dbReference type="ARBA" id="ARBA00022723"/>
    </source>
</evidence>
<dbReference type="Pfam" id="PF04055">
    <property type="entry name" value="Radical_SAM"/>
    <property type="match status" value="1"/>
</dbReference>
<dbReference type="Gene3D" id="6.20.120.40">
    <property type="match status" value="1"/>
</dbReference>
<proteinExistence type="inferred from homology"/>
<dbReference type="SUPFAM" id="SSF102114">
    <property type="entry name" value="Radical SAM enzymes"/>
    <property type="match status" value="1"/>
</dbReference>
<keyword evidence="11" id="KW-0408">Iron</keyword>
<dbReference type="NCBIfam" id="TIGR00238">
    <property type="entry name" value="KamA family radical SAM protein"/>
    <property type="match status" value="1"/>
</dbReference>
<dbReference type="InterPro" id="IPR022459">
    <property type="entry name" value="Lysine_aminomutase"/>
</dbReference>
<evidence type="ECO:0000256" key="1">
    <source>
        <dbReference type="ARBA" id="ARBA00000911"/>
    </source>
</evidence>
<comment type="catalytic activity">
    <reaction evidence="1">
        <text>L-lysine = (3S)-3,6-diaminohexanoate</text>
        <dbReference type="Rhea" id="RHEA:19177"/>
        <dbReference type="ChEBI" id="CHEBI:32551"/>
        <dbReference type="ChEBI" id="CHEBI:57434"/>
        <dbReference type="EC" id="5.4.3.2"/>
    </reaction>
</comment>
<evidence type="ECO:0000256" key="12">
    <source>
        <dbReference type="ARBA" id="ARBA00023014"/>
    </source>
</evidence>
<feature type="modified residue" description="N6-(pyridoxal phosphate)lysine" evidence="14">
    <location>
        <position position="337"/>
    </location>
</feature>
<protein>
    <recommendedName>
        <fullName evidence="6">L-lysine 2,3-aminomutase</fullName>
        <ecNumber evidence="5">5.4.3.2</ecNumber>
    </recommendedName>
</protein>
<gene>
    <name evidence="17" type="primary">ablA</name>
    <name evidence="17" type="ORF">IAB08_08470</name>
</gene>
<dbReference type="SFLD" id="SFLDG01070">
    <property type="entry name" value="PLP-dependent"/>
    <property type="match status" value="1"/>
</dbReference>
<name>A0A9D9DVQ7_9BACT</name>
<evidence type="ECO:0000256" key="2">
    <source>
        <dbReference type="ARBA" id="ARBA00001933"/>
    </source>
</evidence>
<dbReference type="EMBL" id="JADIMZ010000127">
    <property type="protein sequence ID" value="MBO8433306.1"/>
    <property type="molecule type" value="Genomic_DNA"/>
</dbReference>
<dbReference type="Proteomes" id="UP000823612">
    <property type="component" value="Unassembled WGS sequence"/>
</dbReference>
<evidence type="ECO:0000256" key="10">
    <source>
        <dbReference type="ARBA" id="ARBA00022898"/>
    </source>
</evidence>
<feature type="region of interest" description="Disordered" evidence="15">
    <location>
        <begin position="413"/>
        <end position="435"/>
    </location>
</feature>
<evidence type="ECO:0000256" key="15">
    <source>
        <dbReference type="SAM" id="MobiDB-lite"/>
    </source>
</evidence>
<dbReference type="InterPro" id="IPR058240">
    <property type="entry name" value="rSAM_sf"/>
</dbReference>
<evidence type="ECO:0000256" key="6">
    <source>
        <dbReference type="ARBA" id="ARBA00022363"/>
    </source>
</evidence>
<feature type="region of interest" description="Disordered" evidence="15">
    <location>
        <begin position="447"/>
        <end position="580"/>
    </location>
</feature>
<dbReference type="PROSITE" id="PS51918">
    <property type="entry name" value="RADICAL_SAM"/>
    <property type="match status" value="1"/>
</dbReference>
<keyword evidence="13 17" id="KW-0413">Isomerase</keyword>
<dbReference type="InterPro" id="IPR007197">
    <property type="entry name" value="rSAM"/>
</dbReference>
<evidence type="ECO:0000256" key="11">
    <source>
        <dbReference type="ARBA" id="ARBA00023004"/>
    </source>
</evidence>
<dbReference type="InterPro" id="IPR003739">
    <property type="entry name" value="Lys_aminomutase/Glu_NH3_mut"/>
</dbReference>
<comment type="caution">
    <text evidence="17">The sequence shown here is derived from an EMBL/GenBank/DDBJ whole genome shotgun (WGS) entry which is preliminary data.</text>
</comment>
<evidence type="ECO:0000256" key="4">
    <source>
        <dbReference type="ARBA" id="ARBA00008703"/>
    </source>
</evidence>
<dbReference type="EC" id="5.4.3.2" evidence="5"/>
<comment type="cofactor">
    <cofactor evidence="3">
        <name>[4Fe-4S] cluster</name>
        <dbReference type="ChEBI" id="CHEBI:49883"/>
    </cofactor>
</comment>
<dbReference type="SFLD" id="SFLDF00283">
    <property type="entry name" value="L-lysine_2_3-aminomutase_(LAM"/>
    <property type="match status" value="1"/>
</dbReference>
<dbReference type="NCBIfam" id="TIGR03820">
    <property type="entry name" value="lys_2_3_AblA"/>
    <property type="match status" value="1"/>
</dbReference>
<sequence>MKSRRKELFPKVTDAQWNDWKWQVKNRIETLEDLKKYIKLTKNEEAGIKKTLETLRMAITPYYLSLIDPKDPNDPVRKQAIPTAAETHVSDADLLDPLHEDVDSPTPGLTHRYPDRVLMLITDQCSMYCRHCTRRRFAGQHDCASPKDRIEKAIEYIEKTPQVRDVLLSGGDALLVSDAKLEYIIKRLRAIKHVEVIRIGSRVPVVCPQRITPELVNMLKKYHPIWLNTHFNHPNEITEESAAACARLANAGIPLGNQSVLLRGVNDSVSTMKALVCGLVKIRVRPYYIYQCDLSMGLEHFRTPVSKGIEIIEGLRGHVSGFAVPTFVVDAPGGGGKIPVMPQYLISLGGGKAILRNFEGVITTYTEPTDYDNSASLAIDRKNLKTEGVSQLLSLPHQAISLEPMGLERYKKAEKWHKEQAAPAPKKGRGRKKSIEEAGMEEAAAIAAVATEPKRRGRKPKATAAKTIVVGESKRQGRKAKAAAAETSAEPKRRGRKPKAEKISDMTMENATPKRRGRPAKAKKVEVKEPKRRGRKKKIIPPGVLAALPHRKKKSAVPESVPVALPEANESKPVNVNPED</sequence>
<dbReference type="GO" id="GO:0050066">
    <property type="term" value="F:L-lysine 2,3-aminomutase activity"/>
    <property type="evidence" value="ECO:0007669"/>
    <property type="project" value="UniProtKB-EC"/>
</dbReference>
<dbReference type="AlphaFoldDB" id="A0A9D9DVQ7"/>